<evidence type="ECO:0000256" key="8">
    <source>
        <dbReference type="ARBA" id="ARBA00022917"/>
    </source>
</evidence>
<dbReference type="PANTHER" id="PTHR11766:SF1">
    <property type="entry name" value="TYROSINE--TRNA LIGASE"/>
    <property type="match status" value="1"/>
</dbReference>
<evidence type="ECO:0000256" key="6">
    <source>
        <dbReference type="ARBA" id="ARBA00022840"/>
    </source>
</evidence>
<evidence type="ECO:0000256" key="11">
    <source>
        <dbReference type="NCBIfam" id="TIGR00234"/>
    </source>
</evidence>
<name>A0A3M5TYV2_PSESX</name>
<dbReference type="SUPFAM" id="SSF55174">
    <property type="entry name" value="Alpha-L RNA-binding motif"/>
    <property type="match status" value="1"/>
</dbReference>
<comment type="subunit">
    <text evidence="1">Homodimer.</text>
</comment>
<keyword evidence="6 13" id="KW-0067">ATP-binding</keyword>
<protein>
    <recommendedName>
        <fullName evidence="2 11">Tyrosine--tRNA ligase</fullName>
        <ecNumber evidence="2 11">6.1.1.1</ecNumber>
    </recommendedName>
</protein>
<dbReference type="Proteomes" id="UP000280395">
    <property type="component" value="Unassembled WGS sequence"/>
</dbReference>
<dbReference type="Pfam" id="PF00579">
    <property type="entry name" value="tRNA-synt_1b"/>
    <property type="match status" value="1"/>
</dbReference>
<reference evidence="14 15" key="1">
    <citation type="submission" date="2018-08" db="EMBL/GenBank/DDBJ databases">
        <title>Recombination of ecologically and evolutionarily significant loci maintains genetic cohesion in the Pseudomonas syringae species complex.</title>
        <authorList>
            <person name="Dillon M."/>
            <person name="Thakur S."/>
            <person name="Almeida R.N.D."/>
            <person name="Weir B.S."/>
            <person name="Guttman D.S."/>
        </authorList>
    </citation>
    <scope>NUCLEOTIDE SEQUENCE [LARGE SCALE GENOMIC DNA]</scope>
    <source>
        <strain evidence="14 15">ICMP 14479</strain>
    </source>
</reference>
<dbReference type="GO" id="GO:0004831">
    <property type="term" value="F:tyrosine-tRNA ligase activity"/>
    <property type="evidence" value="ECO:0007669"/>
    <property type="project" value="UniProtKB-UniRule"/>
</dbReference>
<keyword evidence="3" id="KW-0963">Cytoplasm</keyword>
<dbReference type="Gene3D" id="3.40.50.620">
    <property type="entry name" value="HUPs"/>
    <property type="match status" value="1"/>
</dbReference>
<gene>
    <name evidence="14" type="ORF">ALP29_03559</name>
</gene>
<sequence>MLINKLRQFQELGHQVIFLIGDFTGMIGDPSGKSATRPPLTREQVLDNAETYKTQVFKILDPAKTEVAFNSTWMDKMGPADFIRLTSQYTVARMLERDDFDKRYSTNQPIAIHEFLYPLVQGYDSVALRADVELGGTDQKFNLLMGRELQRAYGQEAQCILTMPLLEGLDGVKKMSKSLGNYVGIQEAPGVMYGKLVSIPDALMWRYFELLSFRSMDEINGLRADVEAGANPRDVKIKLAEEIVARFHGEEAAANAHRAAGNRMKDGELPDDLPEIELTAAEAMPIAAVLNKAGLVKNSAVARDLLGAGGVRIDGEVVDRTFIYELGATHVCQAGKKAFARITLKSE</sequence>
<dbReference type="InterPro" id="IPR036986">
    <property type="entry name" value="S4_RNA-bd_sf"/>
</dbReference>
<comment type="caution">
    <text evidence="14">The sequence shown here is derived from an EMBL/GenBank/DDBJ whole genome shotgun (WGS) entry which is preliminary data.</text>
</comment>
<evidence type="ECO:0000256" key="10">
    <source>
        <dbReference type="ARBA" id="ARBA00048248"/>
    </source>
</evidence>
<keyword evidence="4 13" id="KW-0436">Ligase</keyword>
<dbReference type="InterPro" id="IPR002307">
    <property type="entry name" value="Tyr-tRNA-ligase"/>
</dbReference>
<evidence type="ECO:0000256" key="2">
    <source>
        <dbReference type="ARBA" id="ARBA00013160"/>
    </source>
</evidence>
<evidence type="ECO:0000256" key="5">
    <source>
        <dbReference type="ARBA" id="ARBA00022741"/>
    </source>
</evidence>
<dbReference type="FunFam" id="1.10.240.10:FF:000006">
    <property type="entry name" value="Tyrosine--tRNA ligase"/>
    <property type="match status" value="1"/>
</dbReference>
<evidence type="ECO:0000256" key="1">
    <source>
        <dbReference type="ARBA" id="ARBA00011738"/>
    </source>
</evidence>
<dbReference type="EMBL" id="RBUA01001657">
    <property type="protein sequence ID" value="RMU38781.1"/>
    <property type="molecule type" value="Genomic_DNA"/>
</dbReference>
<dbReference type="FunFam" id="3.40.50.620:FF:000061">
    <property type="entry name" value="Tyrosine--tRNA ligase"/>
    <property type="match status" value="1"/>
</dbReference>
<dbReference type="GO" id="GO:0003723">
    <property type="term" value="F:RNA binding"/>
    <property type="evidence" value="ECO:0007669"/>
    <property type="project" value="UniProtKB-KW"/>
</dbReference>
<evidence type="ECO:0000256" key="3">
    <source>
        <dbReference type="ARBA" id="ARBA00022490"/>
    </source>
</evidence>
<dbReference type="EC" id="6.1.1.1" evidence="2 11"/>
<evidence type="ECO:0000256" key="9">
    <source>
        <dbReference type="ARBA" id="ARBA00023146"/>
    </source>
</evidence>
<comment type="catalytic activity">
    <reaction evidence="10">
        <text>tRNA(Tyr) + L-tyrosine + ATP = L-tyrosyl-tRNA(Tyr) + AMP + diphosphate + H(+)</text>
        <dbReference type="Rhea" id="RHEA:10220"/>
        <dbReference type="Rhea" id="RHEA-COMP:9706"/>
        <dbReference type="Rhea" id="RHEA-COMP:9707"/>
        <dbReference type="ChEBI" id="CHEBI:15378"/>
        <dbReference type="ChEBI" id="CHEBI:30616"/>
        <dbReference type="ChEBI" id="CHEBI:33019"/>
        <dbReference type="ChEBI" id="CHEBI:58315"/>
        <dbReference type="ChEBI" id="CHEBI:78442"/>
        <dbReference type="ChEBI" id="CHEBI:78536"/>
        <dbReference type="ChEBI" id="CHEBI:456215"/>
        <dbReference type="EC" id="6.1.1.1"/>
    </reaction>
</comment>
<dbReference type="PROSITE" id="PS50889">
    <property type="entry name" value="S4"/>
    <property type="match status" value="1"/>
</dbReference>
<evidence type="ECO:0000256" key="7">
    <source>
        <dbReference type="ARBA" id="ARBA00022884"/>
    </source>
</evidence>
<comment type="similarity">
    <text evidence="13">Belongs to the class-I aminoacyl-tRNA synthetase family.</text>
</comment>
<dbReference type="GO" id="GO:0005524">
    <property type="term" value="F:ATP binding"/>
    <property type="evidence" value="ECO:0007669"/>
    <property type="project" value="UniProtKB-KW"/>
</dbReference>
<dbReference type="AlphaFoldDB" id="A0A3M5TYV2"/>
<dbReference type="GO" id="GO:0006437">
    <property type="term" value="P:tyrosyl-tRNA aminoacylation"/>
    <property type="evidence" value="ECO:0007669"/>
    <property type="project" value="UniProtKB-UniRule"/>
</dbReference>
<dbReference type="SUPFAM" id="SSF52374">
    <property type="entry name" value="Nucleotidylyl transferase"/>
    <property type="match status" value="1"/>
</dbReference>
<dbReference type="GO" id="GO:0005829">
    <property type="term" value="C:cytosol"/>
    <property type="evidence" value="ECO:0007669"/>
    <property type="project" value="TreeGrafter"/>
</dbReference>
<dbReference type="NCBIfam" id="TIGR00234">
    <property type="entry name" value="tyrS"/>
    <property type="match status" value="1"/>
</dbReference>
<dbReference type="InterPro" id="IPR014729">
    <property type="entry name" value="Rossmann-like_a/b/a_fold"/>
</dbReference>
<organism evidence="14 15">
    <name type="scientific">Pseudomonas syringae pv. avii</name>
    <dbReference type="NCBI Taxonomy" id="663959"/>
    <lineage>
        <taxon>Bacteria</taxon>
        <taxon>Pseudomonadati</taxon>
        <taxon>Pseudomonadota</taxon>
        <taxon>Gammaproteobacteria</taxon>
        <taxon>Pseudomonadales</taxon>
        <taxon>Pseudomonadaceae</taxon>
        <taxon>Pseudomonas</taxon>
        <taxon>Pseudomonas syringae</taxon>
    </lineage>
</organism>
<keyword evidence="8 13" id="KW-0648">Protein biosynthesis</keyword>
<accession>A0A3M5TYV2</accession>
<keyword evidence="5 13" id="KW-0547">Nucleotide-binding</keyword>
<dbReference type="PANTHER" id="PTHR11766">
    <property type="entry name" value="TYROSYL-TRNA SYNTHETASE"/>
    <property type="match status" value="1"/>
</dbReference>
<dbReference type="InterPro" id="IPR024088">
    <property type="entry name" value="Tyr-tRNA-ligase_bac-type"/>
</dbReference>
<dbReference type="Gene3D" id="3.10.290.10">
    <property type="entry name" value="RNA-binding S4 domain"/>
    <property type="match status" value="1"/>
</dbReference>
<dbReference type="CDD" id="cd00805">
    <property type="entry name" value="TyrRS_core"/>
    <property type="match status" value="1"/>
</dbReference>
<evidence type="ECO:0000313" key="15">
    <source>
        <dbReference type="Proteomes" id="UP000280395"/>
    </source>
</evidence>
<evidence type="ECO:0000313" key="14">
    <source>
        <dbReference type="EMBL" id="RMU38781.1"/>
    </source>
</evidence>
<evidence type="ECO:0000256" key="13">
    <source>
        <dbReference type="RuleBase" id="RU363036"/>
    </source>
</evidence>
<dbReference type="Gene3D" id="1.10.240.10">
    <property type="entry name" value="Tyrosyl-Transfer RNA Synthetase"/>
    <property type="match status" value="1"/>
</dbReference>
<evidence type="ECO:0000256" key="12">
    <source>
        <dbReference type="PROSITE-ProRule" id="PRU00182"/>
    </source>
</evidence>
<proteinExistence type="inferred from homology"/>
<dbReference type="PRINTS" id="PR01040">
    <property type="entry name" value="TRNASYNTHTYR"/>
</dbReference>
<dbReference type="InterPro" id="IPR002305">
    <property type="entry name" value="aa-tRNA-synth_Ic"/>
</dbReference>
<keyword evidence="9 13" id="KW-0030">Aminoacyl-tRNA synthetase</keyword>
<evidence type="ECO:0000256" key="4">
    <source>
        <dbReference type="ARBA" id="ARBA00022598"/>
    </source>
</evidence>
<keyword evidence="7 12" id="KW-0694">RNA-binding</keyword>